<evidence type="ECO:0000313" key="2">
    <source>
        <dbReference type="EMBL" id="CAK7324198.1"/>
    </source>
</evidence>
<feature type="compositionally biased region" description="Basic and acidic residues" evidence="1">
    <location>
        <begin position="59"/>
        <end position="74"/>
    </location>
</feature>
<reference evidence="2 3" key="1">
    <citation type="submission" date="2024-01" db="EMBL/GenBank/DDBJ databases">
        <authorList>
            <person name="Waweru B."/>
        </authorList>
    </citation>
    <scope>NUCLEOTIDE SEQUENCE [LARGE SCALE GENOMIC DNA]</scope>
</reference>
<proteinExistence type="predicted"/>
<dbReference type="Gene3D" id="1.20.5.170">
    <property type="match status" value="1"/>
</dbReference>
<name>A0AAV1QTL8_9ROSI</name>
<feature type="region of interest" description="Disordered" evidence="1">
    <location>
        <begin position="35"/>
        <end position="87"/>
    </location>
</feature>
<dbReference type="AlphaFoldDB" id="A0AAV1QTL8"/>
<gene>
    <name evidence="2" type="ORF">DCAF_LOCUS1836</name>
</gene>
<accession>A0AAV1QTL8</accession>
<dbReference type="Proteomes" id="UP001314170">
    <property type="component" value="Unassembled WGS sequence"/>
</dbReference>
<comment type="caution">
    <text evidence="2">The sequence shown here is derived from an EMBL/GenBank/DDBJ whole genome shotgun (WGS) entry which is preliminary data.</text>
</comment>
<protein>
    <submittedName>
        <fullName evidence="2">Uncharacterized protein</fullName>
    </submittedName>
</protein>
<sequence>MSTDSRSTDKFEGLVGGIFDFIKRIAHATISLETAGIQNPDGNDPIRYPLDQPVTSRLTEADKRKRKQESDKKCREKKKKKMEENDKQVKRLEEERAYYKGKVDALEKLITERFGEKLADSFKKAVELEGITAKPMQSWQLPGGGALGSTSAVTEEVAYPPLELSVTAKRSDGSITSEPFALCQALPEEWNQLATGQHGLLIRAFFGLKEHYTASTERHAQEIAELREELSVDIDSLFA</sequence>
<dbReference type="EMBL" id="CAWUPB010000246">
    <property type="protein sequence ID" value="CAK7324198.1"/>
    <property type="molecule type" value="Genomic_DNA"/>
</dbReference>
<evidence type="ECO:0000313" key="3">
    <source>
        <dbReference type="Proteomes" id="UP001314170"/>
    </source>
</evidence>
<keyword evidence="3" id="KW-1185">Reference proteome</keyword>
<evidence type="ECO:0000256" key="1">
    <source>
        <dbReference type="SAM" id="MobiDB-lite"/>
    </source>
</evidence>
<organism evidence="2 3">
    <name type="scientific">Dovyalis caffra</name>
    <dbReference type="NCBI Taxonomy" id="77055"/>
    <lineage>
        <taxon>Eukaryota</taxon>
        <taxon>Viridiplantae</taxon>
        <taxon>Streptophyta</taxon>
        <taxon>Embryophyta</taxon>
        <taxon>Tracheophyta</taxon>
        <taxon>Spermatophyta</taxon>
        <taxon>Magnoliopsida</taxon>
        <taxon>eudicotyledons</taxon>
        <taxon>Gunneridae</taxon>
        <taxon>Pentapetalae</taxon>
        <taxon>rosids</taxon>
        <taxon>fabids</taxon>
        <taxon>Malpighiales</taxon>
        <taxon>Salicaceae</taxon>
        <taxon>Flacourtieae</taxon>
        <taxon>Dovyalis</taxon>
    </lineage>
</organism>